<dbReference type="EMBL" id="CAJJDN010000063">
    <property type="protein sequence ID" value="CAD8095090.1"/>
    <property type="molecule type" value="Genomic_DNA"/>
</dbReference>
<reference evidence="4" key="1">
    <citation type="submission" date="2021-01" db="EMBL/GenBank/DDBJ databases">
        <authorList>
            <consortium name="Genoscope - CEA"/>
            <person name="William W."/>
        </authorList>
    </citation>
    <scope>NUCLEOTIDE SEQUENCE</scope>
</reference>
<evidence type="ECO:0008006" key="6">
    <source>
        <dbReference type="Google" id="ProtNLM"/>
    </source>
</evidence>
<protein>
    <recommendedName>
        <fullName evidence="6">DoxX family protein</fullName>
    </recommendedName>
</protein>
<sequence length="196" mass="21438">MKFSRLIGRFLLALLFINVGLSQLNDTDPFVQFVNVRYPYFYEYVQKLTGNSLDCTEILKPINIIKHTPCLIQAIGGAQIVLGLGVALGIQGAGCLLALLSIIITAFVHNPIIYLNKVDTQAEYINIIFNVGIIGALFLVGKRRKNRGSCVTGGCLIKPKDEKKVDSDAKVPTGKDVPKKSKASGNPKGKEKSKKY</sequence>
<proteinExistence type="predicted"/>
<keyword evidence="2" id="KW-1133">Transmembrane helix</keyword>
<feature type="chain" id="PRO_5035887436" description="DoxX family protein" evidence="3">
    <location>
        <begin position="23"/>
        <end position="196"/>
    </location>
</feature>
<gene>
    <name evidence="4" type="ORF">PSON_ATCC_30995.1.T0630219</name>
</gene>
<comment type="caution">
    <text evidence="4">The sequence shown here is derived from an EMBL/GenBank/DDBJ whole genome shotgun (WGS) entry which is preliminary data.</text>
</comment>
<keyword evidence="5" id="KW-1185">Reference proteome</keyword>
<dbReference type="Proteomes" id="UP000692954">
    <property type="component" value="Unassembled WGS sequence"/>
</dbReference>
<keyword evidence="3" id="KW-0732">Signal</keyword>
<feature type="transmembrane region" description="Helical" evidence="2">
    <location>
        <begin position="121"/>
        <end position="140"/>
    </location>
</feature>
<evidence type="ECO:0000256" key="2">
    <source>
        <dbReference type="SAM" id="Phobius"/>
    </source>
</evidence>
<evidence type="ECO:0000313" key="5">
    <source>
        <dbReference type="Proteomes" id="UP000692954"/>
    </source>
</evidence>
<keyword evidence="2" id="KW-0812">Transmembrane</keyword>
<evidence type="ECO:0000256" key="3">
    <source>
        <dbReference type="SAM" id="SignalP"/>
    </source>
</evidence>
<feature type="signal peptide" evidence="3">
    <location>
        <begin position="1"/>
        <end position="22"/>
    </location>
</feature>
<organism evidence="4 5">
    <name type="scientific">Paramecium sonneborni</name>
    <dbReference type="NCBI Taxonomy" id="65129"/>
    <lineage>
        <taxon>Eukaryota</taxon>
        <taxon>Sar</taxon>
        <taxon>Alveolata</taxon>
        <taxon>Ciliophora</taxon>
        <taxon>Intramacronucleata</taxon>
        <taxon>Oligohymenophorea</taxon>
        <taxon>Peniculida</taxon>
        <taxon>Parameciidae</taxon>
        <taxon>Paramecium</taxon>
    </lineage>
</organism>
<name>A0A8S1NTQ1_9CILI</name>
<dbReference type="AlphaFoldDB" id="A0A8S1NTQ1"/>
<keyword evidence="2" id="KW-0472">Membrane</keyword>
<evidence type="ECO:0000256" key="1">
    <source>
        <dbReference type="SAM" id="MobiDB-lite"/>
    </source>
</evidence>
<evidence type="ECO:0000313" key="4">
    <source>
        <dbReference type="EMBL" id="CAD8095090.1"/>
    </source>
</evidence>
<feature type="region of interest" description="Disordered" evidence="1">
    <location>
        <begin position="162"/>
        <end position="196"/>
    </location>
</feature>
<accession>A0A8S1NTQ1</accession>
<dbReference type="OrthoDB" id="309618at2759"/>